<dbReference type="InterPro" id="IPR023214">
    <property type="entry name" value="HAD_sf"/>
</dbReference>
<accession>A0A372JAR2</accession>
<evidence type="ECO:0000313" key="2">
    <source>
        <dbReference type="EMBL" id="RFU37009.1"/>
    </source>
</evidence>
<dbReference type="EMBL" id="QURH01001016">
    <property type="protein sequence ID" value="RFU37009.1"/>
    <property type="molecule type" value="Genomic_DNA"/>
</dbReference>
<reference evidence="2 3" key="1">
    <citation type="submission" date="2018-08" db="EMBL/GenBank/DDBJ databases">
        <title>Actinomadura jelena sp. nov., a novel Actinomycete isolated from soil in Chad.</title>
        <authorList>
            <person name="Shi L."/>
        </authorList>
    </citation>
    <scope>NUCLEOTIDE SEQUENCE [LARGE SCALE GENOMIC DNA]</scope>
    <source>
        <strain evidence="2 3">NEAU-G17</strain>
    </source>
</reference>
<dbReference type="InterPro" id="IPR036412">
    <property type="entry name" value="HAD-like_sf"/>
</dbReference>
<keyword evidence="3" id="KW-1185">Reference proteome</keyword>
<dbReference type="Gene3D" id="3.40.50.1000">
    <property type="entry name" value="HAD superfamily/HAD-like"/>
    <property type="match status" value="1"/>
</dbReference>
<dbReference type="SUPFAM" id="SSF56784">
    <property type="entry name" value="HAD-like"/>
    <property type="match status" value="1"/>
</dbReference>
<dbReference type="Proteomes" id="UP000261811">
    <property type="component" value="Unassembled WGS sequence"/>
</dbReference>
<dbReference type="AlphaFoldDB" id="A0A372JAR2"/>
<proteinExistence type="predicted"/>
<feature type="non-terminal residue" evidence="2">
    <location>
        <position position="73"/>
    </location>
</feature>
<sequence length="73" mass="7294">MADTGHVHTSSSPHTSPEGEDALAALRDDPAGAVLGFDFDGTLAPIVADPAAARAHPRAAAALAALAPRVRSL</sequence>
<evidence type="ECO:0000313" key="3">
    <source>
        <dbReference type="Proteomes" id="UP000261811"/>
    </source>
</evidence>
<evidence type="ECO:0000256" key="1">
    <source>
        <dbReference type="SAM" id="MobiDB-lite"/>
    </source>
</evidence>
<comment type="caution">
    <text evidence="2">The sequence shown here is derived from an EMBL/GenBank/DDBJ whole genome shotgun (WGS) entry which is preliminary data.</text>
</comment>
<feature type="region of interest" description="Disordered" evidence="1">
    <location>
        <begin position="1"/>
        <end position="22"/>
    </location>
</feature>
<gene>
    <name evidence="2" type="ORF">DZF91_35115</name>
</gene>
<protein>
    <submittedName>
        <fullName evidence="2">Trehalose-phosphatase</fullName>
    </submittedName>
</protein>
<name>A0A372JAR2_9ACTN</name>
<organism evidence="2 3">
    <name type="scientific">Actinomadura logoneensis</name>
    <dbReference type="NCBI Taxonomy" id="2293572"/>
    <lineage>
        <taxon>Bacteria</taxon>
        <taxon>Bacillati</taxon>
        <taxon>Actinomycetota</taxon>
        <taxon>Actinomycetes</taxon>
        <taxon>Streptosporangiales</taxon>
        <taxon>Thermomonosporaceae</taxon>
        <taxon>Actinomadura</taxon>
    </lineage>
</organism>